<comment type="caution">
    <text evidence="1">The sequence shown here is derived from an EMBL/GenBank/DDBJ whole genome shotgun (WGS) entry which is preliminary data.</text>
</comment>
<accession>A0A426XH78</accession>
<organism evidence="1 2">
    <name type="scientific">Ensete ventricosum</name>
    <name type="common">Abyssinian banana</name>
    <name type="synonym">Musa ensete</name>
    <dbReference type="NCBI Taxonomy" id="4639"/>
    <lineage>
        <taxon>Eukaryota</taxon>
        <taxon>Viridiplantae</taxon>
        <taxon>Streptophyta</taxon>
        <taxon>Embryophyta</taxon>
        <taxon>Tracheophyta</taxon>
        <taxon>Spermatophyta</taxon>
        <taxon>Magnoliopsida</taxon>
        <taxon>Liliopsida</taxon>
        <taxon>Zingiberales</taxon>
        <taxon>Musaceae</taxon>
        <taxon>Ensete</taxon>
    </lineage>
</organism>
<dbReference type="AlphaFoldDB" id="A0A426XH78"/>
<reference evidence="1 2" key="1">
    <citation type="journal article" date="2014" name="Agronomy (Basel)">
        <title>A Draft Genome Sequence for Ensete ventricosum, the Drought-Tolerant Tree Against Hunger.</title>
        <authorList>
            <person name="Harrison J."/>
            <person name="Moore K.A."/>
            <person name="Paszkiewicz K."/>
            <person name="Jones T."/>
            <person name="Grant M."/>
            <person name="Ambacheew D."/>
            <person name="Muzemil S."/>
            <person name="Studholme D.J."/>
        </authorList>
    </citation>
    <scope>NUCLEOTIDE SEQUENCE [LARGE SCALE GENOMIC DNA]</scope>
</reference>
<name>A0A426XH78_ENSVE</name>
<gene>
    <name evidence="1" type="ORF">B296_00015456</name>
</gene>
<sequence>MPTGGCRPYGLVAAYRVRGRLLPPRATLLLAGVAGLPFRLALASASRPFEGGLGRGLVVGGRPCMGAECG</sequence>
<proteinExistence type="predicted"/>
<dbReference type="EMBL" id="AMZH03020837">
    <property type="protein sequence ID" value="RRT38814.1"/>
    <property type="molecule type" value="Genomic_DNA"/>
</dbReference>
<evidence type="ECO:0000313" key="2">
    <source>
        <dbReference type="Proteomes" id="UP000287651"/>
    </source>
</evidence>
<dbReference type="Proteomes" id="UP000287651">
    <property type="component" value="Unassembled WGS sequence"/>
</dbReference>
<evidence type="ECO:0000313" key="1">
    <source>
        <dbReference type="EMBL" id="RRT38814.1"/>
    </source>
</evidence>
<protein>
    <submittedName>
        <fullName evidence="1">Uncharacterized protein</fullName>
    </submittedName>
</protein>